<feature type="non-terminal residue" evidence="13">
    <location>
        <position position="1"/>
    </location>
</feature>
<dbReference type="PANTHER" id="PTHR46223:SF3">
    <property type="entry name" value="HISTONE-LYSINE N-METHYLTRANSFERASE SET-23"/>
    <property type="match status" value="1"/>
</dbReference>
<dbReference type="EMBL" id="OC859083">
    <property type="protein sequence ID" value="CAD7627185.1"/>
    <property type="molecule type" value="Genomic_DNA"/>
</dbReference>
<evidence type="ECO:0000256" key="8">
    <source>
        <dbReference type="ARBA" id="ARBA00022833"/>
    </source>
</evidence>
<dbReference type="GO" id="GO:0046982">
    <property type="term" value="F:protein heterodimerization activity"/>
    <property type="evidence" value="ECO:0007669"/>
    <property type="project" value="InterPro"/>
</dbReference>
<evidence type="ECO:0000256" key="5">
    <source>
        <dbReference type="ARBA" id="ARBA00022679"/>
    </source>
</evidence>
<comment type="subcellular location">
    <subcellularLocation>
        <location evidence="2">Chromosome</location>
    </subcellularLocation>
    <subcellularLocation>
        <location evidence="1">Nucleus</location>
    </subcellularLocation>
</comment>
<evidence type="ECO:0000256" key="11">
    <source>
        <dbReference type="ARBA" id="ARBA00023242"/>
    </source>
</evidence>
<keyword evidence="11" id="KW-0539">Nucleus</keyword>
<reference evidence="13" key="1">
    <citation type="submission" date="2020-11" db="EMBL/GenBank/DDBJ databases">
        <authorList>
            <person name="Tran Van P."/>
        </authorList>
    </citation>
    <scope>NUCLEOTIDE SEQUENCE</scope>
</reference>
<dbReference type="InterPro" id="IPR003195">
    <property type="entry name" value="TFIID_TAF13"/>
</dbReference>
<dbReference type="Gene3D" id="1.10.20.10">
    <property type="entry name" value="Histone, subunit A"/>
    <property type="match status" value="1"/>
</dbReference>
<keyword evidence="10" id="KW-0804">Transcription</keyword>
<dbReference type="CDD" id="cd07978">
    <property type="entry name" value="HFD_TAF13"/>
    <property type="match status" value="1"/>
</dbReference>
<dbReference type="Pfam" id="PF00856">
    <property type="entry name" value="SET"/>
    <property type="match status" value="1"/>
</dbReference>
<organism evidence="13">
    <name type="scientific">Medioppia subpectinata</name>
    <dbReference type="NCBI Taxonomy" id="1979941"/>
    <lineage>
        <taxon>Eukaryota</taxon>
        <taxon>Metazoa</taxon>
        <taxon>Ecdysozoa</taxon>
        <taxon>Arthropoda</taxon>
        <taxon>Chelicerata</taxon>
        <taxon>Arachnida</taxon>
        <taxon>Acari</taxon>
        <taxon>Acariformes</taxon>
        <taxon>Sarcoptiformes</taxon>
        <taxon>Oribatida</taxon>
        <taxon>Brachypylina</taxon>
        <taxon>Oppioidea</taxon>
        <taxon>Oppiidae</taxon>
        <taxon>Medioppia</taxon>
    </lineage>
</organism>
<evidence type="ECO:0000256" key="10">
    <source>
        <dbReference type="ARBA" id="ARBA00023163"/>
    </source>
</evidence>
<keyword evidence="14" id="KW-1185">Reference proteome</keyword>
<evidence type="ECO:0000256" key="6">
    <source>
        <dbReference type="ARBA" id="ARBA00022691"/>
    </source>
</evidence>
<keyword evidence="7" id="KW-0479">Metal-binding</keyword>
<evidence type="ECO:0000313" key="13">
    <source>
        <dbReference type="EMBL" id="CAD7627185.1"/>
    </source>
</evidence>
<evidence type="ECO:0000256" key="2">
    <source>
        <dbReference type="ARBA" id="ARBA00004286"/>
    </source>
</evidence>
<dbReference type="InterPro" id="IPR050973">
    <property type="entry name" value="H3K9_Histone-Lys_N-MTase"/>
</dbReference>
<dbReference type="Pfam" id="PF02269">
    <property type="entry name" value="TFIID-18kDa"/>
    <property type="match status" value="1"/>
</dbReference>
<dbReference type="GO" id="GO:0032259">
    <property type="term" value="P:methylation"/>
    <property type="evidence" value="ECO:0007669"/>
    <property type="project" value="UniProtKB-KW"/>
</dbReference>
<dbReference type="GO" id="GO:0046872">
    <property type="term" value="F:metal ion binding"/>
    <property type="evidence" value="ECO:0007669"/>
    <property type="project" value="UniProtKB-KW"/>
</dbReference>
<keyword evidence="4" id="KW-0489">Methyltransferase</keyword>
<keyword evidence="3" id="KW-0158">Chromosome</keyword>
<accession>A0A7R9KQM5</accession>
<evidence type="ECO:0000259" key="12">
    <source>
        <dbReference type="PROSITE" id="PS50280"/>
    </source>
</evidence>
<evidence type="ECO:0000256" key="3">
    <source>
        <dbReference type="ARBA" id="ARBA00022454"/>
    </source>
</evidence>
<evidence type="ECO:0000256" key="7">
    <source>
        <dbReference type="ARBA" id="ARBA00022723"/>
    </source>
</evidence>
<name>A0A7R9KQM5_9ACAR</name>
<dbReference type="EMBL" id="CAJPIZ010004508">
    <property type="protein sequence ID" value="CAG2107615.1"/>
    <property type="molecule type" value="Genomic_DNA"/>
</dbReference>
<evidence type="ECO:0000256" key="4">
    <source>
        <dbReference type="ARBA" id="ARBA00022603"/>
    </source>
</evidence>
<evidence type="ECO:0000256" key="1">
    <source>
        <dbReference type="ARBA" id="ARBA00004123"/>
    </source>
</evidence>
<dbReference type="InterPro" id="IPR009072">
    <property type="entry name" value="Histone-fold"/>
</dbReference>
<evidence type="ECO:0000256" key="9">
    <source>
        <dbReference type="ARBA" id="ARBA00023015"/>
    </source>
</evidence>
<dbReference type="AlphaFoldDB" id="A0A7R9KQM5"/>
<protein>
    <recommendedName>
        <fullName evidence="12">SET domain-containing protein</fullName>
    </recommendedName>
</protein>
<sequence length="410" mass="46736">DRRFGPKGSDWLPPLIASQDIADTPYLSSKSFIEITDNIIVEPTDDLDQKDLIGCQLGCDCVEDNRRPKSWCECSHNRCGVDYNYDTNGSLIDCLKPIHECGDNCFCGRNPLLKTRCGNRWTQRGTKCVTQLFADPLKGYSVRTVNDVKFGQFVVEYCGEVIDTFEAKKRFRLYAEDCDQHNYILVFREHFGSESTFEIIIDAKYYGNGARFVNHSCEPNLIALPVRSDSLRPRICLFAAKDIVAGTELSYNYGSSDSPLSDKICYCGSDYCRVDLNPTKRMATNAKEDVDDELLSQATSQDLNESQSSDKKKRIFSKELRCMMYGFGDDHNPYTETVDMFEDLVIQFITDIALRAMEMGRPGRVAVEDIMHLVQRDGRKFSRVKDLLTMNEELKKARKAFDEVKYVQSA</sequence>
<dbReference type="InterPro" id="IPR046341">
    <property type="entry name" value="SET_dom_sf"/>
</dbReference>
<feature type="non-terminal residue" evidence="13">
    <location>
        <position position="410"/>
    </location>
</feature>
<dbReference type="GO" id="GO:0008170">
    <property type="term" value="F:N-methyltransferase activity"/>
    <property type="evidence" value="ECO:0007669"/>
    <property type="project" value="UniProtKB-ARBA"/>
</dbReference>
<dbReference type="SUPFAM" id="SSF82199">
    <property type="entry name" value="SET domain"/>
    <property type="match status" value="1"/>
</dbReference>
<gene>
    <name evidence="13" type="ORF">OSB1V03_LOCUS7615</name>
</gene>
<dbReference type="OrthoDB" id="10266074at2759"/>
<dbReference type="GO" id="GO:0008276">
    <property type="term" value="F:protein methyltransferase activity"/>
    <property type="evidence" value="ECO:0007669"/>
    <property type="project" value="UniProtKB-ARBA"/>
</dbReference>
<dbReference type="InterPro" id="IPR001214">
    <property type="entry name" value="SET_dom"/>
</dbReference>
<proteinExistence type="predicted"/>
<feature type="domain" description="SET" evidence="12">
    <location>
        <begin position="128"/>
        <end position="254"/>
    </location>
</feature>
<dbReference type="SUPFAM" id="SSF47113">
    <property type="entry name" value="Histone-fold"/>
    <property type="match status" value="1"/>
</dbReference>
<dbReference type="Gene3D" id="2.170.270.10">
    <property type="entry name" value="SET domain"/>
    <property type="match status" value="1"/>
</dbReference>
<keyword evidence="8" id="KW-0862">Zinc</keyword>
<evidence type="ECO:0000313" key="14">
    <source>
        <dbReference type="Proteomes" id="UP000759131"/>
    </source>
</evidence>
<dbReference type="SMART" id="SM00317">
    <property type="entry name" value="SET"/>
    <property type="match status" value="1"/>
</dbReference>
<dbReference type="GO" id="GO:0005694">
    <property type="term" value="C:chromosome"/>
    <property type="evidence" value="ECO:0007669"/>
    <property type="project" value="UniProtKB-SubCell"/>
</dbReference>
<dbReference type="PROSITE" id="PS50280">
    <property type="entry name" value="SET"/>
    <property type="match status" value="1"/>
</dbReference>
<keyword evidence="6" id="KW-0949">S-adenosyl-L-methionine</keyword>
<dbReference type="GO" id="GO:0008757">
    <property type="term" value="F:S-adenosylmethionine-dependent methyltransferase activity"/>
    <property type="evidence" value="ECO:0007669"/>
    <property type="project" value="UniProtKB-ARBA"/>
</dbReference>
<dbReference type="PANTHER" id="PTHR46223">
    <property type="entry name" value="HISTONE-LYSINE N-METHYLTRANSFERASE SUV39H"/>
    <property type="match status" value="1"/>
</dbReference>
<dbReference type="GO" id="GO:0005634">
    <property type="term" value="C:nucleus"/>
    <property type="evidence" value="ECO:0007669"/>
    <property type="project" value="UniProtKB-SubCell"/>
</dbReference>
<keyword evidence="9" id="KW-0805">Transcription regulation</keyword>
<dbReference type="GO" id="GO:0006366">
    <property type="term" value="P:transcription by RNA polymerase II"/>
    <property type="evidence" value="ECO:0007669"/>
    <property type="project" value="InterPro"/>
</dbReference>
<keyword evidence="5" id="KW-0808">Transferase</keyword>
<dbReference type="Proteomes" id="UP000759131">
    <property type="component" value="Unassembled WGS sequence"/>
</dbReference>